<evidence type="ECO:0000313" key="3">
    <source>
        <dbReference type="RefSeq" id="XP_018459846.1"/>
    </source>
</evidence>
<reference evidence="3 4" key="2">
    <citation type="submission" date="2025-04" db="UniProtKB">
        <authorList>
            <consortium name="RefSeq"/>
        </authorList>
    </citation>
    <scope>IDENTIFICATION</scope>
    <source>
        <tissue evidence="3 4">Leaf</tissue>
    </source>
</reference>
<dbReference type="RefSeq" id="XP_056847016.1">
    <property type="nucleotide sequence ID" value="XM_056991036.1"/>
</dbReference>
<accession>A0A6J0LKF3</accession>
<evidence type="ECO:0000313" key="5">
    <source>
        <dbReference type="RefSeq" id="XP_056844580.1"/>
    </source>
</evidence>
<dbReference type="RefSeq" id="XP_056844580.1">
    <property type="nucleotide sequence ID" value="XM_056988600.1"/>
</dbReference>
<reference evidence="2" key="1">
    <citation type="journal article" date="2019" name="Database">
        <title>The radish genome database (RadishGD): an integrated information resource for radish genomics.</title>
        <authorList>
            <person name="Yu H.J."/>
            <person name="Baek S."/>
            <person name="Lee Y.J."/>
            <person name="Cho A."/>
            <person name="Mun J.H."/>
        </authorList>
    </citation>
    <scope>NUCLEOTIDE SEQUENCE [LARGE SCALE GENOMIC DNA]</scope>
    <source>
        <strain evidence="2">cv. WK10039</strain>
    </source>
</reference>
<proteinExistence type="predicted"/>
<dbReference type="AlphaFoldDB" id="A0A6J0LKF3"/>
<dbReference type="OrthoDB" id="1928087at2759"/>
<evidence type="ECO:0000313" key="7">
    <source>
        <dbReference type="RefSeq" id="XP_056847017.1"/>
    </source>
</evidence>
<dbReference type="RefSeq" id="XP_018459846.1">
    <property type="nucleotide sequence ID" value="XM_018604344.2"/>
</dbReference>
<dbReference type="RefSeq" id="XP_018459847.1">
    <property type="nucleotide sequence ID" value="XM_018604345.2"/>
</dbReference>
<dbReference type="RefSeq" id="XP_056847017.1">
    <property type="nucleotide sequence ID" value="XM_056991037.1"/>
</dbReference>
<keyword evidence="2" id="KW-1185">Reference proteome</keyword>
<dbReference type="GeneID" id="108830760"/>
<name>A0A6J0LKF3_RAPSA</name>
<dbReference type="KEGG" id="rsz:108830760"/>
<evidence type="ECO:0000313" key="2">
    <source>
        <dbReference type="Proteomes" id="UP000504610"/>
    </source>
</evidence>
<evidence type="ECO:0000256" key="1">
    <source>
        <dbReference type="SAM" id="MobiDB-lite"/>
    </source>
</evidence>
<gene>
    <name evidence="3 6 7" type="primary">LOC108830760</name>
    <name evidence="4 5" type="synonym">LOC130494359</name>
</gene>
<feature type="region of interest" description="Disordered" evidence="1">
    <location>
        <begin position="1"/>
        <end position="34"/>
    </location>
</feature>
<sequence>MDRTKLKRCSTSSTHAEAADEATDPLQKDDRHDAVETQQQLRRAKDWIISHQLKTLELTDVLSNFPDIFSALTEEIMDQLEKECVLLEQGRTHTSKTETREFKFVTKRSDVKN</sequence>
<dbReference type="Proteomes" id="UP000504610">
    <property type="component" value="Chromosome 7"/>
</dbReference>
<dbReference type="GeneID" id="130494359"/>
<evidence type="ECO:0000313" key="6">
    <source>
        <dbReference type="RefSeq" id="XP_056847016.1"/>
    </source>
</evidence>
<organism evidence="2 3">
    <name type="scientific">Raphanus sativus</name>
    <name type="common">Radish</name>
    <name type="synonym">Raphanus raphanistrum var. sativus</name>
    <dbReference type="NCBI Taxonomy" id="3726"/>
    <lineage>
        <taxon>Eukaryota</taxon>
        <taxon>Viridiplantae</taxon>
        <taxon>Streptophyta</taxon>
        <taxon>Embryophyta</taxon>
        <taxon>Tracheophyta</taxon>
        <taxon>Spermatophyta</taxon>
        <taxon>Magnoliopsida</taxon>
        <taxon>eudicotyledons</taxon>
        <taxon>Gunneridae</taxon>
        <taxon>Pentapetalae</taxon>
        <taxon>rosids</taxon>
        <taxon>malvids</taxon>
        <taxon>Brassicales</taxon>
        <taxon>Brassicaceae</taxon>
        <taxon>Brassiceae</taxon>
        <taxon>Raphanus</taxon>
    </lineage>
</organism>
<dbReference type="Proteomes" id="UP000504610">
    <property type="component" value="Chromosome 6"/>
</dbReference>
<protein>
    <submittedName>
        <fullName evidence="3 4 5 6">Meiosis-specific protein ASY1</fullName>
    </submittedName>
</protein>
<evidence type="ECO:0000313" key="4">
    <source>
        <dbReference type="RefSeq" id="XP_018459847.1"/>
    </source>
</evidence>
<dbReference type="KEGG" id="rsz:130494359"/>